<organism evidence="1 2">
    <name type="scientific">Babesia duncani</name>
    <dbReference type="NCBI Taxonomy" id="323732"/>
    <lineage>
        <taxon>Eukaryota</taxon>
        <taxon>Sar</taxon>
        <taxon>Alveolata</taxon>
        <taxon>Apicomplexa</taxon>
        <taxon>Aconoidasida</taxon>
        <taxon>Piroplasmida</taxon>
        <taxon>Babesiidae</taxon>
        <taxon>Babesia</taxon>
    </lineage>
</organism>
<dbReference type="Proteomes" id="UP001214638">
    <property type="component" value="Unassembled WGS sequence"/>
</dbReference>
<evidence type="ECO:0000313" key="1">
    <source>
        <dbReference type="EMBL" id="KAK2196604.1"/>
    </source>
</evidence>
<protein>
    <submittedName>
        <fullName evidence="1">Uncharacterized protein</fullName>
    </submittedName>
</protein>
<evidence type="ECO:0000313" key="2">
    <source>
        <dbReference type="Proteomes" id="UP001214638"/>
    </source>
</evidence>
<proteinExistence type="predicted"/>
<name>A0AAD9PKP6_9APIC</name>
<gene>
    <name evidence="1" type="ORF">BdWA1_001852</name>
</gene>
<dbReference type="GeneID" id="94336150"/>
<dbReference type="KEGG" id="bdw:94336150"/>
<reference evidence="1" key="1">
    <citation type="journal article" date="2023" name="Nat. Microbiol.">
        <title>Babesia duncani multi-omics identifies virulence factors and drug targets.</title>
        <authorList>
            <person name="Singh P."/>
            <person name="Lonardi S."/>
            <person name="Liang Q."/>
            <person name="Vydyam P."/>
            <person name="Khabirova E."/>
            <person name="Fang T."/>
            <person name="Gihaz S."/>
            <person name="Thekkiniath J."/>
            <person name="Munshi M."/>
            <person name="Abel S."/>
            <person name="Ciampossin L."/>
            <person name="Batugedara G."/>
            <person name="Gupta M."/>
            <person name="Lu X.M."/>
            <person name="Lenz T."/>
            <person name="Chakravarty S."/>
            <person name="Cornillot E."/>
            <person name="Hu Y."/>
            <person name="Ma W."/>
            <person name="Gonzalez L.M."/>
            <person name="Sanchez S."/>
            <person name="Estrada K."/>
            <person name="Sanchez-Flores A."/>
            <person name="Montero E."/>
            <person name="Harb O.S."/>
            <person name="Le Roch K.G."/>
            <person name="Mamoun C.B."/>
        </authorList>
    </citation>
    <scope>NUCLEOTIDE SEQUENCE</scope>
    <source>
        <strain evidence="1">WA1</strain>
    </source>
</reference>
<dbReference type="AlphaFoldDB" id="A0AAD9PKP6"/>
<keyword evidence="2" id="KW-1185">Reference proteome</keyword>
<comment type="caution">
    <text evidence="1">The sequence shown here is derived from an EMBL/GenBank/DDBJ whole genome shotgun (WGS) entry which is preliminary data.</text>
</comment>
<dbReference type="RefSeq" id="XP_067803446.1">
    <property type="nucleotide sequence ID" value="XM_067946882.1"/>
</dbReference>
<sequence>MTKYQLFKKLPLFAYVNKIHVRYNPGGPNTETCRKLMLMLLDPKTFTKHPYLTFTYELLSFNERPEVFLTLVPQVPFRFHADTCTLDDIHRAIDADQYKAHCDYLKRRSIESKYVQEE</sequence>
<accession>A0AAD9PKP6</accession>
<dbReference type="Gene3D" id="3.40.30.10">
    <property type="entry name" value="Glutaredoxin"/>
    <property type="match status" value="1"/>
</dbReference>
<dbReference type="EMBL" id="JALLKP010000002">
    <property type="protein sequence ID" value="KAK2196604.1"/>
    <property type="molecule type" value="Genomic_DNA"/>
</dbReference>